<dbReference type="OrthoDB" id="2015551at2759"/>
<dbReference type="InterPro" id="IPR001424">
    <property type="entry name" value="SOD_Cu_Zn_dom"/>
</dbReference>
<keyword evidence="5 7" id="KW-0560">Oxidoreductase</keyword>
<dbReference type="AlphaFoldDB" id="A0A8H5G8L6"/>
<evidence type="ECO:0000256" key="5">
    <source>
        <dbReference type="ARBA" id="ARBA00023002"/>
    </source>
</evidence>
<dbReference type="PROSITE" id="PS00332">
    <property type="entry name" value="SOD_CU_ZN_2"/>
    <property type="match status" value="1"/>
</dbReference>
<proteinExistence type="inferred from homology"/>
<keyword evidence="2 7" id="KW-0479">Metal-binding</keyword>
<dbReference type="GO" id="GO:0004784">
    <property type="term" value="F:superoxide dismutase activity"/>
    <property type="evidence" value="ECO:0007669"/>
    <property type="project" value="UniProtKB-EC"/>
</dbReference>
<dbReference type="CDD" id="cd00305">
    <property type="entry name" value="Cu-Zn_Superoxide_Dismutase"/>
    <property type="match status" value="1"/>
</dbReference>
<comment type="similarity">
    <text evidence="1 7">Belongs to the Cu-Zn superoxide dismutase family.</text>
</comment>
<comment type="cofactor">
    <cofactor evidence="7">
        <name>Zn(2+)</name>
        <dbReference type="ChEBI" id="CHEBI:29105"/>
    </cofactor>
    <text evidence="7">Binds 1 zinc ion per subunit.</text>
</comment>
<evidence type="ECO:0000313" key="10">
    <source>
        <dbReference type="Proteomes" id="UP000559027"/>
    </source>
</evidence>
<dbReference type="PRINTS" id="PR00068">
    <property type="entry name" value="CUZNDISMTASE"/>
</dbReference>
<reference evidence="9 10" key="1">
    <citation type="journal article" date="2020" name="ISME J.">
        <title>Uncovering the hidden diversity of litter-decomposition mechanisms in mushroom-forming fungi.</title>
        <authorList>
            <person name="Floudas D."/>
            <person name="Bentzer J."/>
            <person name="Ahren D."/>
            <person name="Johansson T."/>
            <person name="Persson P."/>
            <person name="Tunlid A."/>
        </authorList>
    </citation>
    <scope>NUCLEOTIDE SEQUENCE [LARGE SCALE GENOMIC DNA]</scope>
    <source>
        <strain evidence="9 10">CBS 146.42</strain>
    </source>
</reference>
<dbReference type="InterPro" id="IPR018152">
    <property type="entry name" value="SOD_Cu/Zn_BS"/>
</dbReference>
<dbReference type="SUPFAM" id="SSF49329">
    <property type="entry name" value="Cu,Zn superoxide dismutase-like"/>
    <property type="match status" value="1"/>
</dbReference>
<dbReference type="Proteomes" id="UP000559027">
    <property type="component" value="Unassembled WGS sequence"/>
</dbReference>
<evidence type="ECO:0000256" key="7">
    <source>
        <dbReference type="RuleBase" id="RU000393"/>
    </source>
</evidence>
<comment type="cofactor">
    <cofactor evidence="7">
        <name>Cu cation</name>
        <dbReference type="ChEBI" id="CHEBI:23378"/>
    </cofactor>
    <text evidence="7">Binds 1 copper ion per subunit.</text>
</comment>
<dbReference type="InterPro" id="IPR036423">
    <property type="entry name" value="SOD-like_Cu/Zn_dom_sf"/>
</dbReference>
<evidence type="ECO:0000256" key="1">
    <source>
        <dbReference type="ARBA" id="ARBA00010457"/>
    </source>
</evidence>
<accession>A0A8H5G8L6</accession>
<evidence type="ECO:0000259" key="8">
    <source>
        <dbReference type="Pfam" id="PF00080"/>
    </source>
</evidence>
<dbReference type="EMBL" id="JAACJO010000003">
    <property type="protein sequence ID" value="KAF5360358.1"/>
    <property type="molecule type" value="Genomic_DNA"/>
</dbReference>
<comment type="catalytic activity">
    <reaction evidence="7">
        <text>2 superoxide + 2 H(+) = H2O2 + O2</text>
        <dbReference type="Rhea" id="RHEA:20696"/>
        <dbReference type="ChEBI" id="CHEBI:15378"/>
        <dbReference type="ChEBI" id="CHEBI:15379"/>
        <dbReference type="ChEBI" id="CHEBI:16240"/>
        <dbReference type="ChEBI" id="CHEBI:18421"/>
        <dbReference type="EC" id="1.15.1.1"/>
    </reaction>
</comment>
<dbReference type="PANTHER" id="PTHR10003">
    <property type="entry name" value="SUPEROXIDE DISMUTASE CU-ZN -RELATED"/>
    <property type="match status" value="1"/>
</dbReference>
<dbReference type="InterPro" id="IPR024134">
    <property type="entry name" value="SOD_Cu/Zn_/chaperone"/>
</dbReference>
<keyword evidence="3 7" id="KW-0862">Zinc</keyword>
<dbReference type="Pfam" id="PF00080">
    <property type="entry name" value="Sod_Cu"/>
    <property type="match status" value="1"/>
</dbReference>
<protein>
    <recommendedName>
        <fullName evidence="7">Superoxide dismutase [Cu-Zn]</fullName>
        <ecNumber evidence="7">1.15.1.1</ecNumber>
    </recommendedName>
</protein>
<evidence type="ECO:0000313" key="9">
    <source>
        <dbReference type="EMBL" id="KAF5360358.1"/>
    </source>
</evidence>
<dbReference type="FunFam" id="2.60.40.200:FF:000001">
    <property type="entry name" value="Superoxide dismutase [Cu-Zn]"/>
    <property type="match status" value="1"/>
</dbReference>
<dbReference type="GO" id="GO:0005507">
    <property type="term" value="F:copper ion binding"/>
    <property type="evidence" value="ECO:0007669"/>
    <property type="project" value="InterPro"/>
</dbReference>
<evidence type="ECO:0000256" key="3">
    <source>
        <dbReference type="ARBA" id="ARBA00022833"/>
    </source>
</evidence>
<evidence type="ECO:0000256" key="4">
    <source>
        <dbReference type="ARBA" id="ARBA00022862"/>
    </source>
</evidence>
<gene>
    <name evidence="9" type="ORF">D9756_004689</name>
</gene>
<evidence type="ECO:0000256" key="2">
    <source>
        <dbReference type="ARBA" id="ARBA00022723"/>
    </source>
</evidence>
<name>A0A8H5G8L6_9AGAR</name>
<evidence type="ECO:0000256" key="6">
    <source>
        <dbReference type="ARBA" id="ARBA00023008"/>
    </source>
</evidence>
<dbReference type="Gene3D" id="2.60.40.200">
    <property type="entry name" value="Superoxide dismutase, copper/zinc binding domain"/>
    <property type="match status" value="1"/>
</dbReference>
<dbReference type="EC" id="1.15.1.1" evidence="7"/>
<comment type="function">
    <text evidence="7">Destroys radicals which are normally produced within the cells and which are toxic to biological systems.</text>
</comment>
<keyword evidence="10" id="KW-1185">Reference proteome</keyword>
<sequence>MARVGKVEKLRLDLRQDCVTDVLLRYETLLAWAIDRHDVTAASGRRPFFLAASAVALGAGYFYYSSRMKSEFTTPTATKAVVVLIPQSEPKVTGTIAFEQPTHPGPVTVIGDIKGLPPNAKRGFHVHQWGDLTDGCTTAGPHFNPFGKTHAGPSDSVRHVGDLGNIESDSKGEAKFKFQDNVISLNGPASIIGRAVVVHGGTDDLGRGGNDESLKTGNAGARVACGVIGLAETK</sequence>
<dbReference type="PROSITE" id="PS00087">
    <property type="entry name" value="SOD_CU_ZN_1"/>
    <property type="match status" value="1"/>
</dbReference>
<keyword evidence="6 7" id="KW-0186">Copper</keyword>
<organism evidence="9 10">
    <name type="scientific">Leucocoprinus leucothites</name>
    <dbReference type="NCBI Taxonomy" id="201217"/>
    <lineage>
        <taxon>Eukaryota</taxon>
        <taxon>Fungi</taxon>
        <taxon>Dikarya</taxon>
        <taxon>Basidiomycota</taxon>
        <taxon>Agaricomycotina</taxon>
        <taxon>Agaricomycetes</taxon>
        <taxon>Agaricomycetidae</taxon>
        <taxon>Agaricales</taxon>
        <taxon>Agaricineae</taxon>
        <taxon>Agaricaceae</taxon>
        <taxon>Leucocoprinus</taxon>
    </lineage>
</organism>
<feature type="domain" description="Superoxide dismutase copper/zinc binding" evidence="8">
    <location>
        <begin position="92"/>
        <end position="228"/>
    </location>
</feature>
<keyword evidence="4" id="KW-0049">Antioxidant</keyword>
<comment type="caution">
    <text evidence="9">The sequence shown here is derived from an EMBL/GenBank/DDBJ whole genome shotgun (WGS) entry which is preliminary data.</text>
</comment>